<organism evidence="1">
    <name type="scientific">Candidatus Atribacter allofermentans</name>
    <dbReference type="NCBI Taxonomy" id="1852833"/>
    <lineage>
        <taxon>Bacteria</taxon>
        <taxon>Pseudomonadati</taxon>
        <taxon>Atribacterota</taxon>
        <taxon>Atribacteria</taxon>
        <taxon>Atribacterales</taxon>
        <taxon>Atribacteraceae</taxon>
        <taxon>Atribacter</taxon>
    </lineage>
</organism>
<evidence type="ECO:0008006" key="2">
    <source>
        <dbReference type="Google" id="ProtNLM"/>
    </source>
</evidence>
<evidence type="ECO:0000313" key="1">
    <source>
        <dbReference type="EMBL" id="OQA56875.1"/>
    </source>
</evidence>
<proteinExistence type="predicted"/>
<sequence>MEVMSYGGWEKCIRMENGKIELVVTQEVGPRVIRAGFIGKQNLFKEFPDQKGKVGGDEWRIYGGHRLWHAPEAIPRTYFPDNHPVAVAGNKNILVLTAETENTSGIQKKLILQLSENENRIKVTHQLFNQNLWPVEFAVWSLSVMNIGGTAIVPQEQFVPHTDLLTPIRPMALWGYTNMNDPRWRWGQRYVTLQQRTDMKEPTKAGFGNKKGWVAYGVNGFLFIKISSYQDGASYPDYGSSTELYTNPDICEVETLSPLKLINPGEMHEHIENWFLYSDVQFKNTDESIDRNVLPMVEKSMEILKG</sequence>
<accession>A0A1V5SQW5</accession>
<dbReference type="EMBL" id="MWBQ01000105">
    <property type="protein sequence ID" value="OQA56875.1"/>
    <property type="molecule type" value="Genomic_DNA"/>
</dbReference>
<dbReference type="Proteomes" id="UP000485569">
    <property type="component" value="Unassembled WGS sequence"/>
</dbReference>
<gene>
    <name evidence="1" type="ORF">BWY41_01424</name>
</gene>
<protein>
    <recommendedName>
        <fullName evidence="2">DUF4380 domain-containing protein</fullName>
    </recommendedName>
</protein>
<comment type="caution">
    <text evidence="1">The sequence shown here is derived from an EMBL/GenBank/DDBJ whole genome shotgun (WGS) entry which is preliminary data.</text>
</comment>
<reference evidence="1" key="1">
    <citation type="submission" date="2017-02" db="EMBL/GenBank/DDBJ databases">
        <title>Delving into the versatile metabolic prowess of the omnipresent phylum Bacteroidetes.</title>
        <authorList>
            <person name="Nobu M.K."/>
            <person name="Mei R."/>
            <person name="Narihiro T."/>
            <person name="Kuroda K."/>
            <person name="Liu W.-T."/>
        </authorList>
    </citation>
    <scope>NUCLEOTIDE SEQUENCE</scope>
    <source>
        <strain evidence="1">ADurb.Bin276</strain>
    </source>
</reference>
<name>A0A1V5SQW5_9BACT</name>
<dbReference type="AlphaFoldDB" id="A0A1V5SQW5"/>